<evidence type="ECO:0000313" key="8">
    <source>
        <dbReference type="EMBL" id="GAT60048.1"/>
    </source>
</evidence>
<keyword evidence="3" id="KW-0677">Repeat</keyword>
<evidence type="ECO:0000256" key="4">
    <source>
        <dbReference type="PROSITE-ProRule" id="PRU00221"/>
    </source>
</evidence>
<name>A0ABQ0M9T1_MYCCL</name>
<evidence type="ECO:0000256" key="3">
    <source>
        <dbReference type="ARBA" id="ARBA00022737"/>
    </source>
</evidence>
<dbReference type="PANTHER" id="PTHR18763:SF0">
    <property type="entry name" value="WD REPEAT-CONTAINING PROTEIN 18"/>
    <property type="match status" value="1"/>
</dbReference>
<dbReference type="SMART" id="SM00320">
    <property type="entry name" value="WD40"/>
    <property type="match status" value="5"/>
</dbReference>
<feature type="repeat" description="WD" evidence="4">
    <location>
        <begin position="120"/>
        <end position="153"/>
    </location>
</feature>
<feature type="repeat" description="WD" evidence="4">
    <location>
        <begin position="194"/>
        <end position="216"/>
    </location>
</feature>
<evidence type="ECO:0000256" key="1">
    <source>
        <dbReference type="ARBA" id="ARBA00010143"/>
    </source>
</evidence>
<sequence>MRETIICTSTPTGASGAIAIHDLQTGATLASFKQTTSALHSTAIVQTQGVLGGLLFAVQQDKPILNLYNFQKDQINSKTVLPEKLSCIAVDHAGEYLAGGTLQGRIYIWELSSGILFNAWDAHYRKITVLKFSNDGSALLSGSEDSGVSVWSVPRLLDDDTQTEPPAPYCVLSDHTLPVTDILCGVGVFPRCRILSASLDHSVKLWDLASHSLLTTFQFPHPLTCLAWDPTERVFFAASPNGSVHQVNLFKPRDVPGSYSAVGGAGAADIIRVDDDERDKAQKRRLISVGEPVLSLAISLTSTLLLVGTSAGLIHVFDIPSHQLLRSISTHKGTSINYLATMLKPPDLVGHVSLSLQNGSSSDSGPILPRSLPPLQRMRDAKSREVHDITVMLPHRPAHQDESASCSAEDLLREHAFFTAQHSSEHQDSTSLQSRVNELESEVVSLREQLGKAKGLNDVMWETYVHKMLGKEREEPEPERRRKRGRTDS</sequence>
<dbReference type="Gene3D" id="2.130.10.10">
    <property type="entry name" value="YVTN repeat-like/Quinoprotein amine dehydrogenase"/>
    <property type="match status" value="2"/>
</dbReference>
<comment type="similarity">
    <text evidence="1 5">Belongs to the WD repeat IPI3/WDR18 family.</text>
</comment>
<dbReference type="InterPro" id="IPR036322">
    <property type="entry name" value="WD40_repeat_dom_sf"/>
</dbReference>
<comment type="subunit">
    <text evidence="5">Component of the RIX1 complex, composed of IPI1, RIX1/IPI2 and IPI3 in a 1:2:2 stoichiometry. The complex interacts (via RIX1) with MDN1 (via its hexameric AAA ATPase ring) and the pre-60S ribosome particles.</text>
</comment>
<evidence type="ECO:0000256" key="6">
    <source>
        <dbReference type="SAM" id="Coils"/>
    </source>
</evidence>
<dbReference type="PANTHER" id="PTHR18763">
    <property type="entry name" value="WD-REPEAT PROTEIN 18"/>
    <property type="match status" value="1"/>
</dbReference>
<dbReference type="PROSITE" id="PS50082">
    <property type="entry name" value="WD_REPEATS_2"/>
    <property type="match status" value="2"/>
</dbReference>
<evidence type="ECO:0000256" key="5">
    <source>
        <dbReference type="RuleBase" id="RU369067"/>
    </source>
</evidence>
<evidence type="ECO:0000313" key="9">
    <source>
        <dbReference type="Proteomes" id="UP000815677"/>
    </source>
</evidence>
<dbReference type="InterPro" id="IPR045227">
    <property type="entry name" value="WDR18/Ipi3/RID3"/>
</dbReference>
<dbReference type="EMBL" id="DF849930">
    <property type="protein sequence ID" value="GAT60048.1"/>
    <property type="molecule type" value="Genomic_DNA"/>
</dbReference>
<dbReference type="InterPro" id="IPR001680">
    <property type="entry name" value="WD40_rpt"/>
</dbReference>
<dbReference type="InterPro" id="IPR015943">
    <property type="entry name" value="WD40/YVTN_repeat-like_dom_sf"/>
</dbReference>
<reference evidence="8" key="1">
    <citation type="submission" date="2014-09" db="EMBL/GenBank/DDBJ databases">
        <title>Genome sequence of the luminous mushroom Mycena chlorophos for searching fungal bioluminescence genes.</title>
        <authorList>
            <person name="Tanaka Y."/>
            <person name="Kasuga D."/>
            <person name="Oba Y."/>
            <person name="Hase S."/>
            <person name="Sato K."/>
            <person name="Oba Y."/>
            <person name="Sakakibara Y."/>
        </authorList>
    </citation>
    <scope>NUCLEOTIDE SEQUENCE</scope>
</reference>
<keyword evidence="5" id="KW-0539">Nucleus</keyword>
<feature type="region of interest" description="Disordered" evidence="7">
    <location>
        <begin position="469"/>
        <end position="489"/>
    </location>
</feature>
<proteinExistence type="inferred from homology"/>
<keyword evidence="6" id="KW-0175">Coiled coil</keyword>
<keyword evidence="9" id="KW-1185">Reference proteome</keyword>
<keyword evidence="2 4" id="KW-0853">WD repeat</keyword>
<protein>
    <recommendedName>
        <fullName evidence="5">Pre-rRNA-processing protein IPI3</fullName>
    </recommendedName>
</protein>
<dbReference type="Pfam" id="PF00400">
    <property type="entry name" value="WD40"/>
    <property type="match status" value="2"/>
</dbReference>
<feature type="coiled-coil region" evidence="6">
    <location>
        <begin position="429"/>
        <end position="456"/>
    </location>
</feature>
<comment type="subcellular location">
    <subcellularLocation>
        <location evidence="5">Nucleus</location>
    </subcellularLocation>
</comment>
<accession>A0ABQ0M9T1</accession>
<keyword evidence="5" id="KW-0698">rRNA processing</keyword>
<organism evidence="8 9">
    <name type="scientific">Mycena chlorophos</name>
    <name type="common">Agaric fungus</name>
    <name type="synonym">Agaricus chlorophos</name>
    <dbReference type="NCBI Taxonomy" id="658473"/>
    <lineage>
        <taxon>Eukaryota</taxon>
        <taxon>Fungi</taxon>
        <taxon>Dikarya</taxon>
        <taxon>Basidiomycota</taxon>
        <taxon>Agaricomycotina</taxon>
        <taxon>Agaricomycetes</taxon>
        <taxon>Agaricomycetidae</taxon>
        <taxon>Agaricales</taxon>
        <taxon>Marasmiineae</taxon>
        <taxon>Mycenaceae</taxon>
        <taxon>Mycena</taxon>
    </lineage>
</organism>
<evidence type="ECO:0000256" key="7">
    <source>
        <dbReference type="SAM" id="MobiDB-lite"/>
    </source>
</evidence>
<gene>
    <name evidence="8" type="ORF">MCHLO_16253</name>
</gene>
<comment type="function">
    <text evidence="5">Component of the RIX1 complex required for processing of ITS2 sequences from 35S pre-rRNA.</text>
</comment>
<evidence type="ECO:0000256" key="2">
    <source>
        <dbReference type="ARBA" id="ARBA00022574"/>
    </source>
</evidence>
<dbReference type="PROSITE" id="PS50294">
    <property type="entry name" value="WD_REPEATS_REGION"/>
    <property type="match status" value="1"/>
</dbReference>
<dbReference type="Proteomes" id="UP000815677">
    <property type="component" value="Unassembled WGS sequence"/>
</dbReference>
<dbReference type="SUPFAM" id="SSF50978">
    <property type="entry name" value="WD40 repeat-like"/>
    <property type="match status" value="1"/>
</dbReference>